<keyword evidence="3" id="KW-0804">Transcription</keyword>
<dbReference type="Gene3D" id="1.10.10.10">
    <property type="entry name" value="Winged helix-like DNA-binding domain superfamily/Winged helix DNA-binding domain"/>
    <property type="match status" value="1"/>
</dbReference>
<dbReference type="InterPro" id="IPR036388">
    <property type="entry name" value="WH-like_DNA-bd_sf"/>
</dbReference>
<dbReference type="eggNOG" id="COG2186">
    <property type="taxonomic scope" value="Bacteria"/>
</dbReference>
<evidence type="ECO:0000313" key="6">
    <source>
        <dbReference type="Proteomes" id="UP000006316"/>
    </source>
</evidence>
<dbReference type="CDD" id="cd07377">
    <property type="entry name" value="WHTH_GntR"/>
    <property type="match status" value="1"/>
</dbReference>
<evidence type="ECO:0000256" key="1">
    <source>
        <dbReference type="ARBA" id="ARBA00023015"/>
    </source>
</evidence>
<gene>
    <name evidence="5" type="ORF">BABA_15337</name>
</gene>
<comment type="caution">
    <text evidence="5">The sequence shown here is derived from an EMBL/GenBank/DDBJ whole genome shotgun (WGS) entry which is preliminary data.</text>
</comment>
<evidence type="ECO:0000256" key="2">
    <source>
        <dbReference type="ARBA" id="ARBA00023125"/>
    </source>
</evidence>
<dbReference type="STRING" id="1117379.BABA_15337"/>
<dbReference type="SUPFAM" id="SSF46785">
    <property type="entry name" value="Winged helix' DNA-binding domain"/>
    <property type="match status" value="1"/>
</dbReference>
<evidence type="ECO:0000313" key="5">
    <source>
        <dbReference type="EMBL" id="EKN66495.1"/>
    </source>
</evidence>
<dbReference type="EMBL" id="AJLS01000115">
    <property type="protein sequence ID" value="EKN66495.1"/>
    <property type="molecule type" value="Genomic_DNA"/>
</dbReference>
<dbReference type="Pfam" id="PF00392">
    <property type="entry name" value="GntR"/>
    <property type="match status" value="1"/>
</dbReference>
<reference evidence="5 6" key="1">
    <citation type="journal article" date="2012" name="Front. Microbiol.">
        <title>Redundancy and modularity in membrane-associated dissimilatory nitrate reduction in Bacillus.</title>
        <authorList>
            <person name="Heylen K."/>
            <person name="Keltjens J."/>
        </authorList>
    </citation>
    <scope>NUCLEOTIDE SEQUENCE [LARGE SCALE GENOMIC DNA]</scope>
    <source>
        <strain evidence="6">LMG 21833T</strain>
    </source>
</reference>
<sequence>MQRKQTLTEIVFERIKTYISENQCQPGDRLPTEKEIVNMLGVSRTIVREALKSLQSQEIIDIKQGSGIFVKEIEFQTLWGKVSPFIKFTPVKFKELVDTRIILELGAIELAIQHYQLNKINQMSYWNDQIFEKALKGEKSKEEDLLFHKALFNATGNDTYIQLSSILNDYFSTHRLEDSVGFEEFIRSYKEHKLVIDSIINKDSEKAKEAMKNHLNHLYLLLES</sequence>
<evidence type="ECO:0000256" key="3">
    <source>
        <dbReference type="ARBA" id="ARBA00023163"/>
    </source>
</evidence>
<dbReference type="AlphaFoldDB" id="K6C5X4"/>
<dbReference type="InterPro" id="IPR036390">
    <property type="entry name" value="WH_DNA-bd_sf"/>
</dbReference>
<keyword evidence="1" id="KW-0805">Transcription regulation</keyword>
<dbReference type="Pfam" id="PF07729">
    <property type="entry name" value="FCD"/>
    <property type="match status" value="1"/>
</dbReference>
<dbReference type="InterPro" id="IPR000524">
    <property type="entry name" value="Tscrpt_reg_HTH_GntR"/>
</dbReference>
<dbReference type="Gene3D" id="1.20.120.530">
    <property type="entry name" value="GntR ligand-binding domain-like"/>
    <property type="match status" value="1"/>
</dbReference>
<dbReference type="GO" id="GO:0003700">
    <property type="term" value="F:DNA-binding transcription factor activity"/>
    <property type="evidence" value="ECO:0007669"/>
    <property type="project" value="InterPro"/>
</dbReference>
<dbReference type="Proteomes" id="UP000006316">
    <property type="component" value="Unassembled WGS sequence"/>
</dbReference>
<dbReference type="PANTHER" id="PTHR43537:SF5">
    <property type="entry name" value="UXU OPERON TRANSCRIPTIONAL REGULATOR"/>
    <property type="match status" value="1"/>
</dbReference>
<accession>K6C5X4</accession>
<dbReference type="SUPFAM" id="SSF48008">
    <property type="entry name" value="GntR ligand-binding domain-like"/>
    <property type="match status" value="1"/>
</dbReference>
<keyword evidence="6" id="KW-1185">Reference proteome</keyword>
<organism evidence="5 6">
    <name type="scientific">Neobacillus bataviensis LMG 21833</name>
    <dbReference type="NCBI Taxonomy" id="1117379"/>
    <lineage>
        <taxon>Bacteria</taxon>
        <taxon>Bacillati</taxon>
        <taxon>Bacillota</taxon>
        <taxon>Bacilli</taxon>
        <taxon>Bacillales</taxon>
        <taxon>Bacillaceae</taxon>
        <taxon>Neobacillus</taxon>
    </lineage>
</organism>
<dbReference type="InterPro" id="IPR008920">
    <property type="entry name" value="TF_FadR/GntR_C"/>
</dbReference>
<dbReference type="PROSITE" id="PS50949">
    <property type="entry name" value="HTH_GNTR"/>
    <property type="match status" value="1"/>
</dbReference>
<feature type="domain" description="HTH gntR-type" evidence="4">
    <location>
        <begin position="5"/>
        <end position="73"/>
    </location>
</feature>
<dbReference type="SMART" id="SM00895">
    <property type="entry name" value="FCD"/>
    <property type="match status" value="1"/>
</dbReference>
<proteinExistence type="predicted"/>
<evidence type="ECO:0000259" key="4">
    <source>
        <dbReference type="PROSITE" id="PS50949"/>
    </source>
</evidence>
<protein>
    <submittedName>
        <fullName evidence="5">GntR family transcriptional regulator</fullName>
    </submittedName>
</protein>
<dbReference type="PRINTS" id="PR00035">
    <property type="entry name" value="HTHGNTR"/>
</dbReference>
<keyword evidence="2" id="KW-0238">DNA-binding</keyword>
<dbReference type="GO" id="GO:0003677">
    <property type="term" value="F:DNA binding"/>
    <property type="evidence" value="ECO:0007669"/>
    <property type="project" value="UniProtKB-KW"/>
</dbReference>
<dbReference type="InterPro" id="IPR011711">
    <property type="entry name" value="GntR_C"/>
</dbReference>
<dbReference type="PANTHER" id="PTHR43537">
    <property type="entry name" value="TRANSCRIPTIONAL REGULATOR, GNTR FAMILY"/>
    <property type="match status" value="1"/>
</dbReference>
<dbReference type="PATRIC" id="fig|1117379.3.peg.3172"/>
<dbReference type="SMART" id="SM00345">
    <property type="entry name" value="HTH_GNTR"/>
    <property type="match status" value="1"/>
</dbReference>
<name>K6C5X4_9BACI</name>